<dbReference type="AlphaFoldDB" id="A0AAE3QJE0"/>
<comment type="caution">
    <text evidence="1">The sequence shown here is derived from an EMBL/GenBank/DDBJ whole genome shotgun (WGS) entry which is preliminary data.</text>
</comment>
<protein>
    <submittedName>
        <fullName evidence="1">Uncharacterized protein</fullName>
    </submittedName>
</protein>
<dbReference type="RefSeq" id="WP_313977133.1">
    <property type="nucleotide sequence ID" value="NZ_JASJOS010000003.1"/>
</dbReference>
<evidence type="ECO:0000313" key="2">
    <source>
        <dbReference type="Proteomes" id="UP001241110"/>
    </source>
</evidence>
<organism evidence="1 2">
    <name type="scientific">Xanthocytophaga flava</name>
    <dbReference type="NCBI Taxonomy" id="3048013"/>
    <lineage>
        <taxon>Bacteria</taxon>
        <taxon>Pseudomonadati</taxon>
        <taxon>Bacteroidota</taxon>
        <taxon>Cytophagia</taxon>
        <taxon>Cytophagales</taxon>
        <taxon>Rhodocytophagaceae</taxon>
        <taxon>Xanthocytophaga</taxon>
    </lineage>
</organism>
<dbReference type="Proteomes" id="UP001241110">
    <property type="component" value="Unassembled WGS sequence"/>
</dbReference>
<dbReference type="EMBL" id="JASJOS010000003">
    <property type="protein sequence ID" value="MDJ1480447.1"/>
    <property type="molecule type" value="Genomic_DNA"/>
</dbReference>
<accession>A0AAE3QJE0</accession>
<proteinExistence type="predicted"/>
<dbReference type="PROSITE" id="PS51257">
    <property type="entry name" value="PROKAR_LIPOPROTEIN"/>
    <property type="match status" value="1"/>
</dbReference>
<evidence type="ECO:0000313" key="1">
    <source>
        <dbReference type="EMBL" id="MDJ1480447.1"/>
    </source>
</evidence>
<reference evidence="1" key="1">
    <citation type="submission" date="2023-05" db="EMBL/GenBank/DDBJ databases">
        <authorList>
            <person name="Zhang X."/>
        </authorList>
    </citation>
    <scope>NUCLEOTIDE SEQUENCE</scope>
    <source>
        <strain evidence="1">YF14B1</strain>
    </source>
</reference>
<gene>
    <name evidence="1" type="ORF">QNI16_08125</name>
</gene>
<name>A0AAE3QJE0_9BACT</name>
<sequence length="174" mass="18820">MKSTFAFYIILFVTSLFTFSCRDDDRIRIPQVEEGVNMRIIVDEDKSDFASNDLSNSAIEFDAYSINQNLSTVQFIGDYIDASAEDTITGKLVLSLSQTDFTNGKARGVITATQVATAFGLPNGIADMGEDDELILYPTVTLTDGRVFNIDNSAPSIGGGNNASFTVIFGAVVK</sequence>